<accession>A0A699W7L8</accession>
<evidence type="ECO:0000313" key="2">
    <source>
        <dbReference type="EMBL" id="GFD44022.1"/>
    </source>
</evidence>
<dbReference type="EMBL" id="BKCJ011611856">
    <property type="protein sequence ID" value="GFD44022.1"/>
    <property type="molecule type" value="Genomic_DNA"/>
</dbReference>
<reference evidence="2" key="1">
    <citation type="journal article" date="2019" name="Sci. Rep.">
        <title>Draft genome of Tanacetum cinerariifolium, the natural source of mosquito coil.</title>
        <authorList>
            <person name="Yamashiro T."/>
            <person name="Shiraishi A."/>
            <person name="Satake H."/>
            <person name="Nakayama K."/>
        </authorList>
    </citation>
    <scope>NUCLEOTIDE SEQUENCE</scope>
</reference>
<dbReference type="AlphaFoldDB" id="A0A699W7L8"/>
<feature type="compositionally biased region" description="Basic residues" evidence="1">
    <location>
        <begin position="68"/>
        <end position="77"/>
    </location>
</feature>
<sequence length="97" mass="10505">HNANDGRHDSGLVGEQEHGREPDAAHHERLTKPCEAGNAGQLNKQLGDTGKIPEEDEQPDQAGPVKTLRSRPSRRAGVRTGLDDSDRQTAHRGAGVW</sequence>
<feature type="compositionally biased region" description="Basic and acidic residues" evidence="1">
    <location>
        <begin position="1"/>
        <end position="32"/>
    </location>
</feature>
<evidence type="ECO:0000256" key="1">
    <source>
        <dbReference type="SAM" id="MobiDB-lite"/>
    </source>
</evidence>
<protein>
    <submittedName>
        <fullName evidence="2">Uncharacterized protein</fullName>
    </submittedName>
</protein>
<organism evidence="2">
    <name type="scientific">Tanacetum cinerariifolium</name>
    <name type="common">Dalmatian daisy</name>
    <name type="synonym">Chrysanthemum cinerariifolium</name>
    <dbReference type="NCBI Taxonomy" id="118510"/>
    <lineage>
        <taxon>Eukaryota</taxon>
        <taxon>Viridiplantae</taxon>
        <taxon>Streptophyta</taxon>
        <taxon>Embryophyta</taxon>
        <taxon>Tracheophyta</taxon>
        <taxon>Spermatophyta</taxon>
        <taxon>Magnoliopsida</taxon>
        <taxon>eudicotyledons</taxon>
        <taxon>Gunneridae</taxon>
        <taxon>Pentapetalae</taxon>
        <taxon>asterids</taxon>
        <taxon>campanulids</taxon>
        <taxon>Asterales</taxon>
        <taxon>Asteraceae</taxon>
        <taxon>Asteroideae</taxon>
        <taxon>Anthemideae</taxon>
        <taxon>Anthemidinae</taxon>
        <taxon>Tanacetum</taxon>
    </lineage>
</organism>
<feature type="region of interest" description="Disordered" evidence="1">
    <location>
        <begin position="1"/>
        <end position="97"/>
    </location>
</feature>
<proteinExistence type="predicted"/>
<feature type="non-terminal residue" evidence="2">
    <location>
        <position position="1"/>
    </location>
</feature>
<name>A0A699W7L8_TANCI</name>
<comment type="caution">
    <text evidence="2">The sequence shown here is derived from an EMBL/GenBank/DDBJ whole genome shotgun (WGS) entry which is preliminary data.</text>
</comment>
<gene>
    <name evidence="2" type="ORF">Tci_915991</name>
</gene>